<feature type="compositionally biased region" description="Basic and acidic residues" evidence="1">
    <location>
        <begin position="38"/>
        <end position="55"/>
    </location>
</feature>
<evidence type="ECO:0000313" key="4">
    <source>
        <dbReference type="EMBL" id="EEZ31021.1"/>
    </source>
</evidence>
<dbReference type="InterPro" id="IPR007730">
    <property type="entry name" value="SPOR-like_dom"/>
</dbReference>
<keyword evidence="2" id="KW-0472">Membrane</keyword>
<accession>A0A0E1X4D0</accession>
<dbReference type="Gene3D" id="3.30.70.1070">
    <property type="entry name" value="Sporulation related repeat"/>
    <property type="match status" value="1"/>
</dbReference>
<organism evidence="4">
    <name type="scientific">Brucella pinnipedialis M292/94/1</name>
    <dbReference type="NCBI Taxonomy" id="520462"/>
    <lineage>
        <taxon>Bacteria</taxon>
        <taxon>Pseudomonadati</taxon>
        <taxon>Pseudomonadota</taxon>
        <taxon>Alphaproteobacteria</taxon>
        <taxon>Hyphomicrobiales</taxon>
        <taxon>Brucellaceae</taxon>
        <taxon>Brucella/Ochrobactrum group</taxon>
        <taxon>Brucella</taxon>
    </lineage>
</organism>
<dbReference type="Pfam" id="PF05036">
    <property type="entry name" value="SPOR"/>
    <property type="match status" value="1"/>
</dbReference>
<feature type="compositionally biased region" description="Polar residues" evidence="1">
    <location>
        <begin position="237"/>
        <end position="255"/>
    </location>
</feature>
<dbReference type="HOGENOM" id="CLU_012095_0_0_5"/>
<evidence type="ECO:0000259" key="3">
    <source>
        <dbReference type="PROSITE" id="PS51724"/>
    </source>
</evidence>
<sequence>MTDSSANPRNYGERPVHEDDPLMELSRIMDFDTPADDNVARNERRHDSQFEDQGRAEPCFDSAQDDPSFDPVLDLERELMGHFDDYTQPTAHSETVSTATFGVDGERAYGEQSPLEEDAFAAALEEEFDLDLGSAEAAPSPEIFEFEDVDRSEPVPQFDYNDYSQARDSSEHAHMASPAAYDDRQQPIEADAGEYDPTVYQPAIEPGEQAWREDTGVQDNWQAQDEWPAQNDRLEQNDWSEQNDWPAQNNWNAQQPVDAPATHFAAEPAQQPLSLEDELENLLFGDEPQPVASRNSYSDHVEPVSYAPEQPHQGEPEAPVSEPHLDAPSHAGQGYASRTGEAPAYPYYPRSNFAPGVAAPGVLSSGPQLKTPQAPIVQDFVAQDPFRPIEDEFSLEDDFTFEAEPETAAAAESTDDDLSGLDEISLTEDDFGFEPSGDTFDADVADTADEDFFNDEDFFTDVELDLHEEEQEASPAPAYAHAIHSGEDYRPAASFAAYTDMQAPARMPAPEPAPEVETLTVAENKVEQTHSLDLPEVNYGEEEAGTNLSELEAEFAEVFSTIGVDENVQITEGQSEADRAFEDIFRESASTYMPNSGMAAAGLGAAAAAAAASYRRAGSEAAPAAATTASQDDFYNHWAAQGAQTMEGGDYGERAAMPTEDDLGGAAEAYRNRPVRGRRGLILASVAGVAVLLGGIGYHFLGGGGSGEPVVIRADNQPIKMQPENPGGTTVPNQDKAVYDRVAGTLPNNPEQKALITSGEEPVDISGTDDSEYNATEEPGGNVPQNNAQQAHSGTHEPLIQPREVETMIVRPDGTIIQPSFGHAAQPSVADNMAPPAAPAARDEIGALAAGNEPPAPQAQQSATLETPRLPTRAPIVPSRPAEQPVNIVGNVPQRAQASAAPQVASAAGAGGYFIQIASQPSAELAQKSYANMAQKYASVIGGHSVDIKRADIQGKGTYYRVRVQAGSKEDALALCSRLKSAGGSCFVTQ</sequence>
<name>A0A0E1X4D0_9HYPH</name>
<feature type="compositionally biased region" description="Basic and acidic residues" evidence="1">
    <location>
        <begin position="11"/>
        <end position="20"/>
    </location>
</feature>
<feature type="region of interest" description="Disordered" evidence="1">
    <location>
        <begin position="849"/>
        <end position="868"/>
    </location>
</feature>
<feature type="region of interest" description="Disordered" evidence="1">
    <location>
        <begin position="145"/>
        <end position="351"/>
    </location>
</feature>
<feature type="compositionally biased region" description="Acidic residues" evidence="1">
    <location>
        <begin position="761"/>
        <end position="772"/>
    </location>
</feature>
<dbReference type="AlphaFoldDB" id="A0A0E1X4D0"/>
<feature type="region of interest" description="Disordered" evidence="1">
    <location>
        <begin position="746"/>
        <end position="797"/>
    </location>
</feature>
<proteinExistence type="predicted"/>
<feature type="transmembrane region" description="Helical" evidence="2">
    <location>
        <begin position="681"/>
        <end position="701"/>
    </location>
</feature>
<feature type="domain" description="SPOR" evidence="3">
    <location>
        <begin position="907"/>
        <end position="990"/>
    </location>
</feature>
<feature type="compositionally biased region" description="Polar residues" evidence="1">
    <location>
        <begin position="783"/>
        <end position="793"/>
    </location>
</feature>
<gene>
    <name evidence="4" type="ORF">BALG_01141</name>
</gene>
<feature type="region of interest" description="Disordered" evidence="1">
    <location>
        <begin position="1"/>
        <end position="70"/>
    </location>
</feature>
<dbReference type="PROSITE" id="PS51724">
    <property type="entry name" value="SPOR"/>
    <property type="match status" value="1"/>
</dbReference>
<dbReference type="RefSeq" id="WP_006161072.1">
    <property type="nucleotide sequence ID" value="NZ_EQ999546.1"/>
</dbReference>
<keyword evidence="2" id="KW-1133">Transmembrane helix</keyword>
<dbReference type="EMBL" id="EQ999546">
    <property type="protein sequence ID" value="EEZ31021.1"/>
    <property type="molecule type" value="Genomic_DNA"/>
</dbReference>
<reference evidence="4" key="1">
    <citation type="submission" date="2009-01" db="EMBL/GenBank/DDBJ databases">
        <title>The Genome Sequence of Brucella pinnipedialis M292/94/1.</title>
        <authorList>
            <consortium name="The Broad Institute Genome Sequencing Platform"/>
            <person name="Ward D."/>
            <person name="Young S.K."/>
            <person name="Kodira C.D."/>
            <person name="Zeng Q."/>
            <person name="Koehrsen M."/>
            <person name="Alvarado L."/>
            <person name="Berlin A."/>
            <person name="Borenstein D."/>
            <person name="Chen Z."/>
            <person name="Engels R."/>
            <person name="Freedman E."/>
            <person name="Gellesch M."/>
            <person name="Goldberg J."/>
            <person name="Griggs A."/>
            <person name="Gujja S."/>
            <person name="Heiman D."/>
            <person name="Hepburn T."/>
            <person name="Howarth C."/>
            <person name="Jen D."/>
            <person name="Larson L."/>
            <person name="Lewis B."/>
            <person name="Mehta T."/>
            <person name="Park D."/>
            <person name="Pearson M."/>
            <person name="Roberts A."/>
            <person name="Saif S."/>
            <person name="Shea T."/>
            <person name="Shenoy N."/>
            <person name="Sisk P."/>
            <person name="Stolte C."/>
            <person name="Sykes S."/>
            <person name="Walk T."/>
            <person name="White J."/>
            <person name="Yandava C."/>
            <person name="Whatmore A.M."/>
            <person name="Perrett L.L."/>
            <person name="O'Callaghan D."/>
            <person name="Nusbaum C."/>
            <person name="Galagan J."/>
            <person name="Birren B."/>
        </authorList>
    </citation>
    <scope>NUCLEOTIDE SEQUENCE [LARGE SCALE GENOMIC DNA]</scope>
    <source>
        <strain evidence="4">M292/94/1</strain>
    </source>
</reference>
<keyword evidence="2" id="KW-0812">Transmembrane</keyword>
<evidence type="ECO:0000256" key="2">
    <source>
        <dbReference type="SAM" id="Phobius"/>
    </source>
</evidence>
<evidence type="ECO:0000256" key="1">
    <source>
        <dbReference type="SAM" id="MobiDB-lite"/>
    </source>
</evidence>
<dbReference type="Proteomes" id="UP000004659">
    <property type="component" value="Unassembled WGS sequence"/>
</dbReference>
<dbReference type="GO" id="GO:0042834">
    <property type="term" value="F:peptidoglycan binding"/>
    <property type="evidence" value="ECO:0007669"/>
    <property type="project" value="InterPro"/>
</dbReference>
<protein>
    <submittedName>
        <fullName evidence="4">Sporulation domain-containing protein</fullName>
    </submittedName>
</protein>
<dbReference type="InterPro" id="IPR036680">
    <property type="entry name" value="SPOR-like_sf"/>
</dbReference>